<sequence>MAKSTSFPEFNYVSQFDPKYCSTCHSEKPADFFESGNKTCSLCLSRLNERHKRKREEQDMDNVNNMQEKAVELEKIEDVVYQESVDVEEDGKVDLELL</sequence>
<comment type="caution">
    <text evidence="1">The sequence shown here is derived from an EMBL/GenBank/DDBJ whole genome shotgun (WGS) entry which is preliminary data.</text>
</comment>
<evidence type="ECO:0000313" key="1">
    <source>
        <dbReference type="EMBL" id="CAG8552239.1"/>
    </source>
</evidence>
<protein>
    <submittedName>
        <fullName evidence="1">9773_t:CDS:1</fullName>
    </submittedName>
</protein>
<dbReference type="EMBL" id="CAJVPU010005750">
    <property type="protein sequence ID" value="CAG8552239.1"/>
    <property type="molecule type" value="Genomic_DNA"/>
</dbReference>
<evidence type="ECO:0000313" key="2">
    <source>
        <dbReference type="Proteomes" id="UP000789702"/>
    </source>
</evidence>
<name>A0ACA9LUP3_9GLOM</name>
<dbReference type="Proteomes" id="UP000789702">
    <property type="component" value="Unassembled WGS sequence"/>
</dbReference>
<gene>
    <name evidence="1" type="ORF">DHETER_LOCUS5279</name>
</gene>
<accession>A0ACA9LUP3</accession>
<keyword evidence="2" id="KW-1185">Reference proteome</keyword>
<reference evidence="1" key="1">
    <citation type="submission" date="2021-06" db="EMBL/GenBank/DDBJ databases">
        <authorList>
            <person name="Kallberg Y."/>
            <person name="Tangrot J."/>
            <person name="Rosling A."/>
        </authorList>
    </citation>
    <scope>NUCLEOTIDE SEQUENCE</scope>
    <source>
        <strain evidence="1">IL203A</strain>
    </source>
</reference>
<proteinExistence type="predicted"/>
<organism evidence="1 2">
    <name type="scientific">Dentiscutata heterogama</name>
    <dbReference type="NCBI Taxonomy" id="1316150"/>
    <lineage>
        <taxon>Eukaryota</taxon>
        <taxon>Fungi</taxon>
        <taxon>Fungi incertae sedis</taxon>
        <taxon>Mucoromycota</taxon>
        <taxon>Glomeromycotina</taxon>
        <taxon>Glomeromycetes</taxon>
        <taxon>Diversisporales</taxon>
        <taxon>Gigasporaceae</taxon>
        <taxon>Dentiscutata</taxon>
    </lineage>
</organism>